<evidence type="ECO:0000313" key="1">
    <source>
        <dbReference type="EMBL" id="AFK43597.1"/>
    </source>
</evidence>
<reference evidence="1" key="1">
    <citation type="submission" date="2012-05" db="EMBL/GenBank/DDBJ databases">
        <authorList>
            <person name="Krishnakumar V."/>
            <person name="Cheung F."/>
            <person name="Xiao Y."/>
            <person name="Chan A."/>
            <person name="Moskal W.A."/>
            <person name="Town C.D."/>
        </authorList>
    </citation>
    <scope>NUCLEOTIDE SEQUENCE</scope>
</reference>
<protein>
    <submittedName>
        <fullName evidence="1">Uncharacterized protein</fullName>
    </submittedName>
</protein>
<dbReference type="EMBL" id="BT143803">
    <property type="protein sequence ID" value="AFK43597.1"/>
    <property type="molecule type" value="mRNA"/>
</dbReference>
<dbReference type="AlphaFoldDB" id="I3STK5"/>
<proteinExistence type="evidence at transcript level"/>
<accession>I3STK5</accession>
<organism evidence="1">
    <name type="scientific">Medicago truncatula</name>
    <name type="common">Barrel medic</name>
    <name type="synonym">Medicago tribuloides</name>
    <dbReference type="NCBI Taxonomy" id="3880"/>
    <lineage>
        <taxon>Eukaryota</taxon>
        <taxon>Viridiplantae</taxon>
        <taxon>Streptophyta</taxon>
        <taxon>Embryophyta</taxon>
        <taxon>Tracheophyta</taxon>
        <taxon>Spermatophyta</taxon>
        <taxon>Magnoliopsida</taxon>
        <taxon>eudicotyledons</taxon>
        <taxon>Gunneridae</taxon>
        <taxon>Pentapetalae</taxon>
        <taxon>rosids</taxon>
        <taxon>fabids</taxon>
        <taxon>Fabales</taxon>
        <taxon>Fabaceae</taxon>
        <taxon>Papilionoideae</taxon>
        <taxon>50 kb inversion clade</taxon>
        <taxon>NPAAA clade</taxon>
        <taxon>Hologalegina</taxon>
        <taxon>IRL clade</taxon>
        <taxon>Trifolieae</taxon>
        <taxon>Medicago</taxon>
    </lineage>
</organism>
<sequence length="36" mass="4243">MCIYASYFVFFPSKWSKVALVSLSLFPVISIRDWQI</sequence>
<name>I3STK5_MEDTR</name>